<gene>
    <name evidence="1" type="ORF">EYF80_021866</name>
</gene>
<keyword evidence="2" id="KW-1185">Reference proteome</keyword>
<name>A0A4Z2HQ40_9TELE</name>
<dbReference type="AlphaFoldDB" id="A0A4Z2HQ40"/>
<dbReference type="Proteomes" id="UP000314294">
    <property type="component" value="Unassembled WGS sequence"/>
</dbReference>
<evidence type="ECO:0000313" key="2">
    <source>
        <dbReference type="Proteomes" id="UP000314294"/>
    </source>
</evidence>
<comment type="caution">
    <text evidence="1">The sequence shown here is derived from an EMBL/GenBank/DDBJ whole genome shotgun (WGS) entry which is preliminary data.</text>
</comment>
<organism evidence="1 2">
    <name type="scientific">Liparis tanakae</name>
    <name type="common">Tanaka's snailfish</name>
    <dbReference type="NCBI Taxonomy" id="230148"/>
    <lineage>
        <taxon>Eukaryota</taxon>
        <taxon>Metazoa</taxon>
        <taxon>Chordata</taxon>
        <taxon>Craniata</taxon>
        <taxon>Vertebrata</taxon>
        <taxon>Euteleostomi</taxon>
        <taxon>Actinopterygii</taxon>
        <taxon>Neopterygii</taxon>
        <taxon>Teleostei</taxon>
        <taxon>Neoteleostei</taxon>
        <taxon>Acanthomorphata</taxon>
        <taxon>Eupercaria</taxon>
        <taxon>Perciformes</taxon>
        <taxon>Cottioidei</taxon>
        <taxon>Cottales</taxon>
        <taxon>Liparidae</taxon>
        <taxon>Liparis</taxon>
    </lineage>
</organism>
<sequence>MLRRSWQSPSDWFPTLIPDAAVFSAAVFRHSQENVGDLQDDAVHKVPREGGAVSNRFHPLSGREARPPAAVGGPVGVFVPVPVGLDA</sequence>
<reference evidence="1 2" key="1">
    <citation type="submission" date="2019-03" db="EMBL/GenBank/DDBJ databases">
        <title>First draft genome of Liparis tanakae, snailfish: a comprehensive survey of snailfish specific genes.</title>
        <authorList>
            <person name="Kim W."/>
            <person name="Song I."/>
            <person name="Jeong J.-H."/>
            <person name="Kim D."/>
            <person name="Kim S."/>
            <person name="Ryu S."/>
            <person name="Song J.Y."/>
            <person name="Lee S.K."/>
        </authorList>
    </citation>
    <scope>NUCLEOTIDE SEQUENCE [LARGE SCALE GENOMIC DNA]</scope>
    <source>
        <tissue evidence="1">Muscle</tissue>
    </source>
</reference>
<dbReference type="EMBL" id="SRLO01000197">
    <property type="protein sequence ID" value="TNN67897.1"/>
    <property type="molecule type" value="Genomic_DNA"/>
</dbReference>
<accession>A0A4Z2HQ40</accession>
<protein>
    <submittedName>
        <fullName evidence="1">Uncharacterized protein</fullName>
    </submittedName>
</protein>
<proteinExistence type="predicted"/>
<evidence type="ECO:0000313" key="1">
    <source>
        <dbReference type="EMBL" id="TNN67897.1"/>
    </source>
</evidence>